<evidence type="ECO:0000313" key="3">
    <source>
        <dbReference type="Proteomes" id="UP000580250"/>
    </source>
</evidence>
<evidence type="ECO:0000256" key="1">
    <source>
        <dbReference type="SAM" id="MobiDB-lite"/>
    </source>
</evidence>
<protein>
    <submittedName>
        <fullName evidence="2">Uncharacterized protein</fullName>
    </submittedName>
</protein>
<feature type="region of interest" description="Disordered" evidence="1">
    <location>
        <begin position="127"/>
        <end position="167"/>
    </location>
</feature>
<gene>
    <name evidence="2" type="ORF">MENT_LOCUS36748</name>
</gene>
<evidence type="ECO:0000313" key="2">
    <source>
        <dbReference type="EMBL" id="CAD2184400.1"/>
    </source>
</evidence>
<comment type="caution">
    <text evidence="2">The sequence shown here is derived from an EMBL/GenBank/DDBJ whole genome shotgun (WGS) entry which is preliminary data.</text>
</comment>
<accession>A0A6V7WBK9</accession>
<sequence>MKKVWEDLESGKIQKIEKNSEKYEQYINWINGKCLEYFEKIFNDEEREGIKHLLQNNNLAKLYFLKIVGYNGIKEIFAKFELAIKYEDFGINEEKLEELIEIEINDYIDPNERRKIEKDKVKSEETLSEISEESNYENKELKGSEHGSDVKKQRKSKKQVKREKRLKNEINKGKYTLDFMENIKDSKDDKIYEIILKEKVKKSPFELKIMRREDGLMEEN</sequence>
<organism evidence="2 3">
    <name type="scientific">Meloidogyne enterolobii</name>
    <name type="common">Root-knot nematode worm</name>
    <name type="synonym">Meloidogyne mayaguensis</name>
    <dbReference type="NCBI Taxonomy" id="390850"/>
    <lineage>
        <taxon>Eukaryota</taxon>
        <taxon>Metazoa</taxon>
        <taxon>Ecdysozoa</taxon>
        <taxon>Nematoda</taxon>
        <taxon>Chromadorea</taxon>
        <taxon>Rhabditida</taxon>
        <taxon>Tylenchina</taxon>
        <taxon>Tylenchomorpha</taxon>
        <taxon>Tylenchoidea</taxon>
        <taxon>Meloidogynidae</taxon>
        <taxon>Meloidogyninae</taxon>
        <taxon>Meloidogyne</taxon>
    </lineage>
</organism>
<name>A0A6V7WBK9_MELEN</name>
<dbReference type="AlphaFoldDB" id="A0A6V7WBK9"/>
<feature type="compositionally biased region" description="Basic residues" evidence="1">
    <location>
        <begin position="152"/>
        <end position="165"/>
    </location>
</feature>
<feature type="compositionally biased region" description="Basic and acidic residues" evidence="1">
    <location>
        <begin position="136"/>
        <end position="151"/>
    </location>
</feature>
<reference evidence="2 3" key="1">
    <citation type="submission" date="2020-08" db="EMBL/GenBank/DDBJ databases">
        <authorList>
            <person name="Koutsovoulos G."/>
            <person name="Danchin GJ E."/>
        </authorList>
    </citation>
    <scope>NUCLEOTIDE SEQUENCE [LARGE SCALE GENOMIC DNA]</scope>
</reference>
<dbReference type="EMBL" id="CAJEWN010000501">
    <property type="protein sequence ID" value="CAD2184400.1"/>
    <property type="molecule type" value="Genomic_DNA"/>
</dbReference>
<proteinExistence type="predicted"/>
<dbReference type="Proteomes" id="UP000580250">
    <property type="component" value="Unassembled WGS sequence"/>
</dbReference>